<feature type="transmembrane region" description="Helical" evidence="1">
    <location>
        <begin position="209"/>
        <end position="227"/>
    </location>
</feature>
<dbReference type="GO" id="GO:0050380">
    <property type="term" value="F:undecaprenyl-diphosphatase activity"/>
    <property type="evidence" value="ECO:0007669"/>
    <property type="project" value="UniProtKB-EC"/>
</dbReference>
<feature type="transmembrane region" description="Helical" evidence="1">
    <location>
        <begin position="152"/>
        <end position="170"/>
    </location>
</feature>
<dbReference type="PANTHER" id="PTHR14969">
    <property type="entry name" value="SPHINGOSINE-1-PHOSPHATE PHOSPHOHYDROLASE"/>
    <property type="match status" value="1"/>
</dbReference>
<keyword evidence="1" id="KW-0472">Membrane</keyword>
<dbReference type="Pfam" id="PF01569">
    <property type="entry name" value="PAP2"/>
    <property type="match status" value="1"/>
</dbReference>
<dbReference type="CDD" id="cd03392">
    <property type="entry name" value="PAP2_like_2"/>
    <property type="match status" value="1"/>
</dbReference>
<evidence type="ECO:0000313" key="3">
    <source>
        <dbReference type="EMBL" id="GLK57807.1"/>
    </source>
</evidence>
<dbReference type="SMART" id="SM00014">
    <property type="entry name" value="acidPPc"/>
    <property type="match status" value="1"/>
</dbReference>
<dbReference type="EMBL" id="BSFF01000010">
    <property type="protein sequence ID" value="GLK57807.1"/>
    <property type="molecule type" value="Genomic_DNA"/>
</dbReference>
<dbReference type="Proteomes" id="UP001143400">
    <property type="component" value="Unassembled WGS sequence"/>
</dbReference>
<dbReference type="InterPro" id="IPR000326">
    <property type="entry name" value="PAP2/HPO"/>
</dbReference>
<keyword evidence="4" id="KW-0378">Hydrolase</keyword>
<protein>
    <submittedName>
        <fullName evidence="3">Phosphatase PAP2 family protein</fullName>
    </submittedName>
    <submittedName>
        <fullName evidence="4">Undecaprenyl-diphosphatase</fullName>
        <ecNumber evidence="4">3.6.1.27</ecNumber>
    </submittedName>
</protein>
<dbReference type="EC" id="3.6.1.27" evidence="4"/>
<name>A0A9W6MU12_9HYPH</name>
<organism evidence="3 6">
    <name type="scientific">Methylopila capsulata</name>
    <dbReference type="NCBI Taxonomy" id="61654"/>
    <lineage>
        <taxon>Bacteria</taxon>
        <taxon>Pseudomonadati</taxon>
        <taxon>Pseudomonadota</taxon>
        <taxon>Alphaproteobacteria</taxon>
        <taxon>Hyphomicrobiales</taxon>
        <taxon>Methylopilaceae</taxon>
        <taxon>Methylopila</taxon>
    </lineage>
</organism>
<dbReference type="Proteomes" id="UP000758856">
    <property type="component" value="Unassembled WGS sequence"/>
</dbReference>
<dbReference type="RefSeq" id="WP_246482551.1">
    <property type="nucleotide sequence ID" value="NZ_BSFF01000010.1"/>
</dbReference>
<dbReference type="InterPro" id="IPR036938">
    <property type="entry name" value="PAP2/HPO_sf"/>
</dbReference>
<evidence type="ECO:0000256" key="1">
    <source>
        <dbReference type="SAM" id="Phobius"/>
    </source>
</evidence>
<dbReference type="Gene3D" id="1.20.144.10">
    <property type="entry name" value="Phosphatidic acid phosphatase type 2/haloperoxidase"/>
    <property type="match status" value="2"/>
</dbReference>
<dbReference type="AlphaFoldDB" id="A0A9W6MU12"/>
<feature type="transmembrane region" description="Helical" evidence="1">
    <location>
        <begin position="182"/>
        <end position="203"/>
    </location>
</feature>
<dbReference type="SUPFAM" id="SSF48317">
    <property type="entry name" value="Acid phosphatase/Vanadium-dependent haloperoxidase"/>
    <property type="match status" value="1"/>
</dbReference>
<keyword evidence="1" id="KW-0812">Transmembrane</keyword>
<keyword evidence="5" id="KW-1185">Reference proteome</keyword>
<evidence type="ECO:0000313" key="4">
    <source>
        <dbReference type="EMBL" id="MBM7852982.1"/>
    </source>
</evidence>
<keyword evidence="1" id="KW-1133">Transmembrane helix</keyword>
<feature type="domain" description="Phosphatidic acid phosphatase type 2/haloperoxidase" evidence="2">
    <location>
        <begin position="110"/>
        <end position="224"/>
    </location>
</feature>
<feature type="transmembrane region" description="Helical" evidence="1">
    <location>
        <begin position="111"/>
        <end position="132"/>
    </location>
</feature>
<evidence type="ECO:0000313" key="5">
    <source>
        <dbReference type="Proteomes" id="UP000758856"/>
    </source>
</evidence>
<evidence type="ECO:0000313" key="6">
    <source>
        <dbReference type="Proteomes" id="UP001143400"/>
    </source>
</evidence>
<proteinExistence type="predicted"/>
<reference evidence="3" key="1">
    <citation type="journal article" date="2014" name="Int. J. Syst. Evol. Microbiol.">
        <title>Complete genome sequence of Corynebacterium casei LMG S-19264T (=DSM 44701T), isolated from a smear-ripened cheese.</title>
        <authorList>
            <consortium name="US DOE Joint Genome Institute (JGI-PGF)"/>
            <person name="Walter F."/>
            <person name="Albersmeier A."/>
            <person name="Kalinowski J."/>
            <person name="Ruckert C."/>
        </authorList>
    </citation>
    <scope>NUCLEOTIDE SEQUENCE</scope>
    <source>
        <strain evidence="3">VKM B-1606</strain>
    </source>
</reference>
<reference evidence="3" key="3">
    <citation type="submission" date="2023-01" db="EMBL/GenBank/DDBJ databases">
        <authorList>
            <person name="Sun Q."/>
            <person name="Evtushenko L."/>
        </authorList>
    </citation>
    <scope>NUCLEOTIDE SEQUENCE</scope>
    <source>
        <strain evidence="3">VKM B-1606</strain>
    </source>
</reference>
<feature type="transmembrane region" description="Helical" evidence="1">
    <location>
        <begin position="85"/>
        <end position="104"/>
    </location>
</feature>
<dbReference type="EMBL" id="JAFBCY010000004">
    <property type="protein sequence ID" value="MBM7852982.1"/>
    <property type="molecule type" value="Genomic_DNA"/>
</dbReference>
<accession>A0A9W6MU12</accession>
<reference evidence="4 5" key="2">
    <citation type="submission" date="2021-01" db="EMBL/GenBank/DDBJ databases">
        <title>Genomic Encyclopedia of Type Strains, Phase IV (KMG-IV): sequencing the most valuable type-strain genomes for metagenomic binning, comparative biology and taxonomic classification.</title>
        <authorList>
            <person name="Goeker M."/>
        </authorList>
    </citation>
    <scope>NUCLEOTIDE SEQUENCE [LARGE SCALE GENOMIC DNA]</scope>
    <source>
        <strain evidence="4 5">DSM 6130</strain>
    </source>
</reference>
<sequence length="244" mass="26445">MDLKSLSTLRRYTPAWRMPEFSTLVAFLLASGMAFAFTQIADEMAEGQTRAFDESILLALRQADDPARPIGPWWLEAAMIDVTSLGGWTVLALLTTLVVVYLFITARTGAAWLVLASVAGGSVLSSVLKMGFARPRPELVDHLVNVSSASFPSGHAMLSAATYLTLGVLLARTEKRRSVRGFIFGVAVALTLIIGVSRVYLGVHYPTDVLAGWCLGASWALVCWLVARWLRPKGAERDEDVTSG</sequence>
<comment type="caution">
    <text evidence="3">The sequence shown here is derived from an EMBL/GenBank/DDBJ whole genome shotgun (WGS) entry which is preliminary data.</text>
</comment>
<dbReference type="PANTHER" id="PTHR14969:SF13">
    <property type="entry name" value="AT30094P"/>
    <property type="match status" value="1"/>
</dbReference>
<evidence type="ECO:0000259" key="2">
    <source>
        <dbReference type="SMART" id="SM00014"/>
    </source>
</evidence>
<gene>
    <name evidence="3" type="ORF">GCM10008170_38270</name>
    <name evidence="4" type="ORF">JOD31_003233</name>
</gene>